<sequence length="527" mass="57890">HPPQQGLPKGPREPSGGRFGWVTPPQYDSCFLSFQALLSFCPQVSDHPPLGTLASPILYLSPWVSPLPRSLPLSTRASRARDPRQLRGVRVCSELGSRRPGGAALSEPAHGVDARPAARPPARGPLGPQRRPGRRPRAPTHGHVLGGRAARVRAARQRPPAADPLRLPGRQLLAAHPRYGPRDRGGRGGCGGAGEAAELIAGFPRCVAVEDTDEGLYTCNLHHHYCHLYESLAVRLEVTDDPRAAGAHWDGEKEVLAVERGAPALLTCVNRAHVWTDRHLEEAQQVVHWDRQPPGVPHDRADRLLDLYASGERRAYGPPFLRERVAVGADAFARGDFSLRIDPLEPADEGTYSCHLHHHYCGLHERRVFHLKVTEPVARPPPRDSPGNGSSHSGAPGPGAGDPTLTRGRSVINVIVPEGRAHFFQQLGYVLATLLLFILLLITVILATRQRRRGGYEYSDKKSKSKGKDVNMVESAVAAGDQALYRREDIRLGYKNNLLKERVELSHSPLPAKSIDLDKEFRKEYCK</sequence>
<dbReference type="GO" id="GO:0005886">
    <property type="term" value="C:plasma membrane"/>
    <property type="evidence" value="ECO:0007669"/>
    <property type="project" value="UniProtKB-SubCell"/>
</dbReference>
<dbReference type="InterPro" id="IPR036179">
    <property type="entry name" value="Ig-like_dom_sf"/>
</dbReference>
<dbReference type="Ensembl" id="ENSPSNT00000001517.1">
    <property type="protein sequence ID" value="ENSPSNP00000001282.1"/>
    <property type="gene ID" value="ENSPSNG00000001027.1"/>
</dbReference>
<dbReference type="SMART" id="SM00406">
    <property type="entry name" value="IGv"/>
    <property type="match status" value="1"/>
</dbReference>
<evidence type="ECO:0000256" key="1">
    <source>
        <dbReference type="ARBA" id="ARBA00004251"/>
    </source>
</evidence>
<feature type="transmembrane region" description="Helical" evidence="14">
    <location>
        <begin position="427"/>
        <end position="447"/>
    </location>
</feature>
<keyword evidence="12" id="KW-0393">Immunoglobulin domain</keyword>
<dbReference type="AlphaFoldDB" id="A0A8C9B6G8"/>
<dbReference type="FunFam" id="2.60.40.10:FF:000806">
    <property type="entry name" value="Matrix remodeling associated 8"/>
    <property type="match status" value="1"/>
</dbReference>
<keyword evidence="4 14" id="KW-0812">Transmembrane</keyword>
<evidence type="ECO:0000256" key="5">
    <source>
        <dbReference type="ARBA" id="ARBA00022729"/>
    </source>
</evidence>
<reference evidence="16" key="2">
    <citation type="submission" date="2025-08" db="UniProtKB">
        <authorList>
            <consortium name="Ensembl"/>
        </authorList>
    </citation>
    <scope>IDENTIFICATION</scope>
</reference>
<evidence type="ECO:0000256" key="2">
    <source>
        <dbReference type="ARBA" id="ARBA00018734"/>
    </source>
</evidence>
<name>A0A8C9B6G8_PHOSS</name>
<dbReference type="SUPFAM" id="SSF48726">
    <property type="entry name" value="Immunoglobulin"/>
    <property type="match status" value="1"/>
</dbReference>
<evidence type="ECO:0000256" key="3">
    <source>
        <dbReference type="ARBA" id="ARBA00022475"/>
    </source>
</evidence>
<evidence type="ECO:0000313" key="16">
    <source>
        <dbReference type="Ensembl" id="ENSPSNP00000001282.1"/>
    </source>
</evidence>
<evidence type="ECO:0000256" key="7">
    <source>
        <dbReference type="ARBA" id="ARBA00022889"/>
    </source>
</evidence>
<dbReference type="InterPro" id="IPR013783">
    <property type="entry name" value="Ig-like_fold"/>
</dbReference>
<dbReference type="PANTHER" id="PTHR44793">
    <property type="entry name" value="MATRIX REMODELING-ASSOCIATED PROTEIN 8"/>
    <property type="match status" value="1"/>
</dbReference>
<gene>
    <name evidence="16" type="primary">MXRA8</name>
</gene>
<evidence type="ECO:0000256" key="11">
    <source>
        <dbReference type="ARBA" id="ARBA00023180"/>
    </source>
</evidence>
<evidence type="ECO:0000256" key="8">
    <source>
        <dbReference type="ARBA" id="ARBA00022989"/>
    </source>
</evidence>
<reference evidence="16" key="1">
    <citation type="submission" date="2019-08" db="EMBL/GenBank/DDBJ databases">
        <title>Phocoena sinus (Vaquita) genome, mPhoSin1, primary haplotype.</title>
        <authorList>
            <person name="Morin P."/>
            <person name="Mountcastle J."/>
            <person name="Fungtammasan C."/>
            <person name="Rhie A."/>
            <person name="Rojas-Bracho L."/>
            <person name="Smith C.R."/>
            <person name="Taylor B.L."/>
            <person name="Gulland F.M.D."/>
            <person name="Musser W."/>
            <person name="Houck M."/>
            <person name="Haase B."/>
            <person name="Paez S."/>
            <person name="Howe K."/>
            <person name="Torrance J."/>
            <person name="Formenti G."/>
            <person name="Phillippy A."/>
            <person name="Ryder O."/>
            <person name="Jarvis E.D."/>
            <person name="Fedrigo O."/>
        </authorList>
    </citation>
    <scope>NUCLEOTIDE SEQUENCE [LARGE SCALE GENOMIC DNA]</scope>
</reference>
<dbReference type="PROSITE" id="PS50835">
    <property type="entry name" value="IG_LIKE"/>
    <property type="match status" value="1"/>
</dbReference>
<keyword evidence="8 14" id="KW-1133">Transmembrane helix</keyword>
<feature type="region of interest" description="Disordered" evidence="13">
    <location>
        <begin position="376"/>
        <end position="405"/>
    </location>
</feature>
<dbReference type="Pfam" id="PF07686">
    <property type="entry name" value="V-set"/>
    <property type="match status" value="1"/>
</dbReference>
<evidence type="ECO:0000259" key="15">
    <source>
        <dbReference type="PROSITE" id="PS50835"/>
    </source>
</evidence>
<comment type="subcellular location">
    <subcellularLocation>
        <location evidence="1">Cell membrane</location>
        <topology evidence="1">Single-pass type I membrane protein</topology>
    </subcellularLocation>
</comment>
<evidence type="ECO:0000256" key="14">
    <source>
        <dbReference type="SAM" id="Phobius"/>
    </source>
</evidence>
<evidence type="ECO:0000256" key="13">
    <source>
        <dbReference type="SAM" id="MobiDB-lite"/>
    </source>
</evidence>
<proteinExistence type="predicted"/>
<protein>
    <recommendedName>
        <fullName evidence="2">Matrix remodeling-associated protein 8</fullName>
    </recommendedName>
</protein>
<dbReference type="GO" id="GO:0007155">
    <property type="term" value="P:cell adhesion"/>
    <property type="evidence" value="ECO:0007669"/>
    <property type="project" value="UniProtKB-KW"/>
</dbReference>
<dbReference type="GeneTree" id="ENSGT00390000001509"/>
<dbReference type="PANTHER" id="PTHR44793:SF1">
    <property type="entry name" value="MATRIX REMODELING-ASSOCIATED PROTEIN 8"/>
    <property type="match status" value="1"/>
</dbReference>
<keyword evidence="7" id="KW-0130">Cell adhesion</keyword>
<dbReference type="InterPro" id="IPR003599">
    <property type="entry name" value="Ig_sub"/>
</dbReference>
<keyword evidence="3" id="KW-1003">Cell membrane</keyword>
<feature type="domain" description="Ig-like" evidence="15">
    <location>
        <begin position="242"/>
        <end position="374"/>
    </location>
</feature>
<accession>A0A8C9B6G8</accession>
<keyword evidence="6" id="KW-0677">Repeat</keyword>
<evidence type="ECO:0000256" key="12">
    <source>
        <dbReference type="ARBA" id="ARBA00023319"/>
    </source>
</evidence>
<evidence type="ECO:0000256" key="10">
    <source>
        <dbReference type="ARBA" id="ARBA00023157"/>
    </source>
</evidence>
<keyword evidence="9 14" id="KW-0472">Membrane</keyword>
<dbReference type="InterPro" id="IPR042472">
    <property type="entry name" value="MXRA8"/>
</dbReference>
<evidence type="ECO:0000256" key="6">
    <source>
        <dbReference type="ARBA" id="ARBA00022737"/>
    </source>
</evidence>
<organism evidence="16 17">
    <name type="scientific">Phocoena sinus</name>
    <name type="common">Vaquita</name>
    <dbReference type="NCBI Taxonomy" id="42100"/>
    <lineage>
        <taxon>Eukaryota</taxon>
        <taxon>Metazoa</taxon>
        <taxon>Chordata</taxon>
        <taxon>Craniata</taxon>
        <taxon>Vertebrata</taxon>
        <taxon>Euteleostomi</taxon>
        <taxon>Mammalia</taxon>
        <taxon>Eutheria</taxon>
        <taxon>Laurasiatheria</taxon>
        <taxon>Artiodactyla</taxon>
        <taxon>Whippomorpha</taxon>
        <taxon>Cetacea</taxon>
        <taxon>Odontoceti</taxon>
        <taxon>Phocoenidae</taxon>
        <taxon>Phocoena</taxon>
    </lineage>
</organism>
<evidence type="ECO:0000313" key="17">
    <source>
        <dbReference type="Proteomes" id="UP000694554"/>
    </source>
</evidence>
<reference evidence="16" key="3">
    <citation type="submission" date="2025-09" db="UniProtKB">
        <authorList>
            <consortium name="Ensembl"/>
        </authorList>
    </citation>
    <scope>IDENTIFICATION</scope>
</reference>
<dbReference type="Gene3D" id="2.60.40.10">
    <property type="entry name" value="Immunoglobulins"/>
    <property type="match status" value="1"/>
</dbReference>
<keyword evidence="5" id="KW-0732">Signal</keyword>
<keyword evidence="11" id="KW-0325">Glycoprotein</keyword>
<dbReference type="InterPro" id="IPR007110">
    <property type="entry name" value="Ig-like_dom"/>
</dbReference>
<feature type="compositionally biased region" description="Low complexity" evidence="13">
    <location>
        <begin position="385"/>
        <end position="395"/>
    </location>
</feature>
<feature type="region of interest" description="Disordered" evidence="13">
    <location>
        <begin position="92"/>
        <end position="165"/>
    </location>
</feature>
<evidence type="ECO:0000256" key="4">
    <source>
        <dbReference type="ARBA" id="ARBA00022692"/>
    </source>
</evidence>
<dbReference type="GO" id="GO:0060857">
    <property type="term" value="P:establishment of glial blood-brain barrier"/>
    <property type="evidence" value="ECO:0007669"/>
    <property type="project" value="Ensembl"/>
</dbReference>
<dbReference type="InterPro" id="IPR013106">
    <property type="entry name" value="Ig_V-set"/>
</dbReference>
<dbReference type="SMART" id="SM00409">
    <property type="entry name" value="IG"/>
    <property type="match status" value="1"/>
</dbReference>
<dbReference type="Proteomes" id="UP000694554">
    <property type="component" value="Chromosome 1"/>
</dbReference>
<evidence type="ECO:0000256" key="9">
    <source>
        <dbReference type="ARBA" id="ARBA00023136"/>
    </source>
</evidence>
<keyword evidence="17" id="KW-1185">Reference proteome</keyword>
<dbReference type="GO" id="GO:0009986">
    <property type="term" value="C:cell surface"/>
    <property type="evidence" value="ECO:0007669"/>
    <property type="project" value="Ensembl"/>
</dbReference>
<keyword evidence="10" id="KW-1015">Disulfide bond</keyword>
<feature type="compositionally biased region" description="Basic residues" evidence="13">
    <location>
        <begin position="131"/>
        <end position="140"/>
    </location>
</feature>